<dbReference type="InterPro" id="IPR007318">
    <property type="entry name" value="Phopholipid_MeTrfase"/>
</dbReference>
<keyword evidence="6" id="KW-0808">Transferase</keyword>
<feature type="transmembrane region" description="Helical" evidence="5">
    <location>
        <begin position="112"/>
        <end position="131"/>
    </location>
</feature>
<evidence type="ECO:0000313" key="6">
    <source>
        <dbReference type="EMBL" id="ABE63346.1"/>
    </source>
</evidence>
<dbReference type="PANTHER" id="PTHR43847">
    <property type="entry name" value="BLL3993 PROTEIN"/>
    <property type="match status" value="1"/>
</dbReference>
<dbReference type="eggNOG" id="COG2020">
    <property type="taxonomic scope" value="Bacteria"/>
</dbReference>
<dbReference type="GO" id="GO:0012505">
    <property type="term" value="C:endomembrane system"/>
    <property type="evidence" value="ECO:0007669"/>
    <property type="project" value="UniProtKB-SubCell"/>
</dbReference>
<feature type="transmembrane region" description="Helical" evidence="5">
    <location>
        <begin position="166"/>
        <end position="186"/>
    </location>
</feature>
<keyword evidence="6" id="KW-0489">Methyltransferase</keyword>
<dbReference type="Pfam" id="PF04191">
    <property type="entry name" value="PEMT"/>
    <property type="match status" value="1"/>
</dbReference>
<evidence type="ECO:0000313" key="7">
    <source>
        <dbReference type="Proteomes" id="UP000001953"/>
    </source>
</evidence>
<feature type="transmembrane region" description="Helical" evidence="5">
    <location>
        <begin position="78"/>
        <end position="100"/>
    </location>
</feature>
<keyword evidence="7" id="KW-1185">Reference proteome</keyword>
<feature type="transmembrane region" description="Helical" evidence="5">
    <location>
        <begin position="12"/>
        <end position="31"/>
    </location>
</feature>
<dbReference type="InterPro" id="IPR052527">
    <property type="entry name" value="Metal_cation-efflux_comp"/>
</dbReference>
<dbReference type="OrthoDB" id="7203053at2"/>
<evidence type="ECO:0000256" key="5">
    <source>
        <dbReference type="SAM" id="Phobius"/>
    </source>
</evidence>
<dbReference type="PANTHER" id="PTHR43847:SF1">
    <property type="entry name" value="BLL3993 PROTEIN"/>
    <property type="match status" value="1"/>
</dbReference>
<name>Q1QKA1_NITHX</name>
<dbReference type="Gene3D" id="1.20.120.1630">
    <property type="match status" value="1"/>
</dbReference>
<dbReference type="RefSeq" id="WP_011511013.1">
    <property type="nucleotide sequence ID" value="NC_007964.1"/>
</dbReference>
<dbReference type="STRING" id="323097.Nham_2564"/>
<comment type="subcellular location">
    <subcellularLocation>
        <location evidence="1">Endomembrane system</location>
        <topology evidence="1">Multi-pass membrane protein</topology>
    </subcellularLocation>
</comment>
<organism evidence="6 7">
    <name type="scientific">Nitrobacter hamburgensis (strain DSM 10229 / NCIMB 13809 / X14)</name>
    <dbReference type="NCBI Taxonomy" id="323097"/>
    <lineage>
        <taxon>Bacteria</taxon>
        <taxon>Pseudomonadati</taxon>
        <taxon>Pseudomonadota</taxon>
        <taxon>Alphaproteobacteria</taxon>
        <taxon>Hyphomicrobiales</taxon>
        <taxon>Nitrobacteraceae</taxon>
        <taxon>Nitrobacter</taxon>
    </lineage>
</organism>
<accession>Q1QKA1</accession>
<dbReference type="HOGENOM" id="CLU_065200_1_2_5"/>
<keyword evidence="4 5" id="KW-0472">Membrane</keyword>
<evidence type="ECO:0000256" key="4">
    <source>
        <dbReference type="ARBA" id="ARBA00023136"/>
    </source>
</evidence>
<evidence type="ECO:0000256" key="1">
    <source>
        <dbReference type="ARBA" id="ARBA00004127"/>
    </source>
</evidence>
<evidence type="ECO:0000256" key="3">
    <source>
        <dbReference type="ARBA" id="ARBA00022989"/>
    </source>
</evidence>
<keyword evidence="2 5" id="KW-0812">Transmembrane</keyword>
<dbReference type="AlphaFoldDB" id="Q1QKA1"/>
<dbReference type="GO" id="GO:0032259">
    <property type="term" value="P:methylation"/>
    <property type="evidence" value="ECO:0007669"/>
    <property type="project" value="UniProtKB-KW"/>
</dbReference>
<dbReference type="EMBL" id="CP000319">
    <property type="protein sequence ID" value="ABE63346.1"/>
    <property type="molecule type" value="Genomic_DNA"/>
</dbReference>
<gene>
    <name evidence="6" type="ordered locus">Nham_2564</name>
</gene>
<keyword evidence="3 5" id="KW-1133">Transmembrane helix</keyword>
<feature type="transmembrane region" description="Helical" evidence="5">
    <location>
        <begin position="37"/>
        <end position="57"/>
    </location>
</feature>
<evidence type="ECO:0000256" key="2">
    <source>
        <dbReference type="ARBA" id="ARBA00022692"/>
    </source>
</evidence>
<sequence length="230" mass="25683">MNDKRDLIRRSMIQNTVWIVVLGALLFISAGSLHWPAAWLFLATLGGLSILGGLWFAKINPGLLAERMRPMMQKGQPNADKVFMLVIGPVSMIWLIVMGLDQRHQWSGMASGFQALGFALFILSLAISFWVMRENTFAAPVVKIQVERGHQVIRTGPYAFVRHPMYGGAIFFFLGVSLLLGSWWGAAMTPIFTGLFAGRAVIEERTLIAGLPGYRDYIGQVRYRLLPGIW</sequence>
<dbReference type="GO" id="GO:0008168">
    <property type="term" value="F:methyltransferase activity"/>
    <property type="evidence" value="ECO:0007669"/>
    <property type="project" value="UniProtKB-KW"/>
</dbReference>
<protein>
    <submittedName>
        <fullName evidence="6">Isoprenylcysteine carboxyl methyltransferase</fullName>
    </submittedName>
</protein>
<dbReference type="Proteomes" id="UP000001953">
    <property type="component" value="Chromosome"/>
</dbReference>
<reference evidence="6 7" key="1">
    <citation type="submission" date="2006-03" db="EMBL/GenBank/DDBJ databases">
        <title>Complete sequence of chromosome of Nitrobacter hamburgensis X14.</title>
        <authorList>
            <consortium name="US DOE Joint Genome Institute"/>
            <person name="Copeland A."/>
            <person name="Lucas S."/>
            <person name="Lapidus A."/>
            <person name="Barry K."/>
            <person name="Detter J.C."/>
            <person name="Glavina del Rio T."/>
            <person name="Hammon N."/>
            <person name="Israni S."/>
            <person name="Dalin E."/>
            <person name="Tice H."/>
            <person name="Pitluck S."/>
            <person name="Chain P."/>
            <person name="Malfatti S."/>
            <person name="Shin M."/>
            <person name="Vergez L."/>
            <person name="Schmutz J."/>
            <person name="Larimer F."/>
            <person name="Land M."/>
            <person name="Hauser L."/>
            <person name="Kyrpides N."/>
            <person name="Ivanova N."/>
            <person name="Ward B."/>
            <person name="Arp D."/>
            <person name="Klotz M."/>
            <person name="Stein L."/>
            <person name="O'Mullan G."/>
            <person name="Starkenburg S."/>
            <person name="Sayavedra L."/>
            <person name="Poret-Peterson A.T."/>
            <person name="Gentry M.E."/>
            <person name="Bruce D."/>
            <person name="Richardson P."/>
        </authorList>
    </citation>
    <scope>NUCLEOTIDE SEQUENCE [LARGE SCALE GENOMIC DNA]</scope>
    <source>
        <strain evidence="7">DSM 10229 / NCIMB 13809 / X14</strain>
    </source>
</reference>
<dbReference type="KEGG" id="nha:Nham_2564"/>
<proteinExistence type="predicted"/>